<dbReference type="Proteomes" id="UP000827284">
    <property type="component" value="Unassembled WGS sequence"/>
</dbReference>
<name>A0A9P3HL47_9FUNG</name>
<evidence type="ECO:0000259" key="7">
    <source>
        <dbReference type="PROSITE" id="PS50011"/>
    </source>
</evidence>
<reference evidence="8" key="2">
    <citation type="journal article" date="2022" name="Microbiol. Resour. Announc.">
        <title>Whole-Genome Sequence of Entomortierella parvispora E1425, a Mucoromycotan Fungus Associated with Burkholderiaceae-Related Endosymbiotic Bacteria.</title>
        <authorList>
            <person name="Herlambang A."/>
            <person name="Guo Y."/>
            <person name="Takashima Y."/>
            <person name="Narisawa K."/>
            <person name="Ohta H."/>
            <person name="Nishizawa T."/>
        </authorList>
    </citation>
    <scope>NUCLEOTIDE SEQUENCE</scope>
    <source>
        <strain evidence="8">E1425</strain>
    </source>
</reference>
<reference evidence="8" key="1">
    <citation type="submission" date="2021-11" db="EMBL/GenBank/DDBJ databases">
        <authorList>
            <person name="Herlambang A."/>
            <person name="Guo Y."/>
            <person name="Takashima Y."/>
            <person name="Nishizawa T."/>
        </authorList>
    </citation>
    <scope>NUCLEOTIDE SEQUENCE</scope>
    <source>
        <strain evidence="8">E1425</strain>
    </source>
</reference>
<evidence type="ECO:0000313" key="9">
    <source>
        <dbReference type="Proteomes" id="UP000827284"/>
    </source>
</evidence>
<dbReference type="GO" id="GO:0007165">
    <property type="term" value="P:signal transduction"/>
    <property type="evidence" value="ECO:0007669"/>
    <property type="project" value="TreeGrafter"/>
</dbReference>
<keyword evidence="1" id="KW-0723">Serine/threonine-protein kinase</keyword>
<evidence type="ECO:0000313" key="8">
    <source>
        <dbReference type="EMBL" id="GJJ78363.1"/>
    </source>
</evidence>
<dbReference type="FunFam" id="1.10.510.10:FF:000571">
    <property type="entry name" value="Maternal embryonic leucine zipper kinase"/>
    <property type="match status" value="1"/>
</dbReference>
<evidence type="ECO:0000256" key="1">
    <source>
        <dbReference type="ARBA" id="ARBA00022527"/>
    </source>
</evidence>
<evidence type="ECO:0000256" key="6">
    <source>
        <dbReference type="SAM" id="MobiDB-lite"/>
    </source>
</evidence>
<keyword evidence="3" id="KW-0547">Nucleotide-binding</keyword>
<organism evidence="8 9">
    <name type="scientific">Entomortierella parvispora</name>
    <dbReference type="NCBI Taxonomy" id="205924"/>
    <lineage>
        <taxon>Eukaryota</taxon>
        <taxon>Fungi</taxon>
        <taxon>Fungi incertae sedis</taxon>
        <taxon>Mucoromycota</taxon>
        <taxon>Mortierellomycotina</taxon>
        <taxon>Mortierellomycetes</taxon>
        <taxon>Mortierellales</taxon>
        <taxon>Mortierellaceae</taxon>
        <taxon>Entomortierella</taxon>
    </lineage>
</organism>
<evidence type="ECO:0000256" key="5">
    <source>
        <dbReference type="ARBA" id="ARBA00022840"/>
    </source>
</evidence>
<dbReference type="PANTHER" id="PTHR43895">
    <property type="entry name" value="CALCIUM/CALMODULIN-DEPENDENT PROTEIN KINASE KINASE-RELATED"/>
    <property type="match status" value="1"/>
</dbReference>
<dbReference type="AlphaFoldDB" id="A0A9P3HL47"/>
<evidence type="ECO:0000256" key="2">
    <source>
        <dbReference type="ARBA" id="ARBA00022679"/>
    </source>
</evidence>
<protein>
    <recommendedName>
        <fullName evidence="7">Protein kinase domain-containing protein</fullName>
    </recommendedName>
</protein>
<sequence length="584" mass="65294">MQLQSPRNSGQSKDWIEKIEKFQEIFEKSLIDERQKELQKYRQQRIIEQQKLLEEFQRKTKEGERSLLDKLDIKEKERRAGFEEAKTLLLHVDFQYESVEEAATISSTTVLTETVCEIGEDTFATVAGSLPALTTSKTAKTGKSLPPVPPPKPAALALSTRHSVATGKATRLSPSSSSPSSEDKVRKPGVATVGSALHVLPSVSKMIGVSAISTSDEKSDVKMVNGEWVKKIGSYIYYSEKTLGEGGEARVFKCLNMADGCDYAIREIHMKVDNQADNKKITDEIALMKKLHHPNAIQLHEVMFCPKSSTWYMVLELCKGELVKLSRDGKTQKDFSENQCRDYFQQLLLGMEYVHKHKIAHRDIKPGNLLISKEGKLKIADFGISRMFATDQDMLYRSGKGTRAFMAPEIFRNHDCEHDGKQVDIWSMGVTLFLMWNGELPFMMGSALHPNYDSPAGFRDGTPEPLKELLNQLLEKDPTKRITLDQLRNNPWVVDNGRRPLARSKEDNEGGDIVVTDEDRSMAVGRIQAMAGVFKAASLFIASLSRNKGRTATCTLEVKSEDATSGKGVDRGCEKKVLASPSQL</sequence>
<dbReference type="CDD" id="cd14008">
    <property type="entry name" value="STKc_LKB1_CaMKK"/>
    <property type="match status" value="1"/>
</dbReference>
<feature type="domain" description="Protein kinase" evidence="7">
    <location>
        <begin position="237"/>
        <end position="493"/>
    </location>
</feature>
<evidence type="ECO:0000256" key="4">
    <source>
        <dbReference type="ARBA" id="ARBA00022777"/>
    </source>
</evidence>
<dbReference type="PROSITE" id="PS50011">
    <property type="entry name" value="PROTEIN_KINASE_DOM"/>
    <property type="match status" value="1"/>
</dbReference>
<comment type="caution">
    <text evidence="8">The sequence shown here is derived from an EMBL/GenBank/DDBJ whole genome shotgun (WGS) entry which is preliminary data.</text>
</comment>
<dbReference type="SMART" id="SM00220">
    <property type="entry name" value="S_TKc"/>
    <property type="match status" value="1"/>
</dbReference>
<keyword evidence="5" id="KW-0067">ATP-binding</keyword>
<keyword evidence="4" id="KW-0418">Kinase</keyword>
<dbReference type="OrthoDB" id="68483at2759"/>
<dbReference type="GO" id="GO:0005737">
    <property type="term" value="C:cytoplasm"/>
    <property type="evidence" value="ECO:0007669"/>
    <property type="project" value="TreeGrafter"/>
</dbReference>
<dbReference type="PANTHER" id="PTHR43895:SF150">
    <property type="entry name" value="SERINE_THREONINE-PROTEIN KINASE STK11"/>
    <property type="match status" value="1"/>
</dbReference>
<evidence type="ECO:0000256" key="3">
    <source>
        <dbReference type="ARBA" id="ARBA00022741"/>
    </source>
</evidence>
<accession>A0A9P3HL47</accession>
<dbReference type="Gene3D" id="1.10.510.10">
    <property type="entry name" value="Transferase(Phosphotransferase) domain 1"/>
    <property type="match status" value="1"/>
</dbReference>
<dbReference type="SUPFAM" id="SSF56112">
    <property type="entry name" value="Protein kinase-like (PK-like)"/>
    <property type="match status" value="1"/>
</dbReference>
<dbReference type="InterPro" id="IPR008271">
    <property type="entry name" value="Ser/Thr_kinase_AS"/>
</dbReference>
<gene>
    <name evidence="8" type="ORF">EMPS_10722</name>
</gene>
<keyword evidence="9" id="KW-1185">Reference proteome</keyword>
<dbReference type="GO" id="GO:0005524">
    <property type="term" value="F:ATP binding"/>
    <property type="evidence" value="ECO:0007669"/>
    <property type="project" value="UniProtKB-KW"/>
</dbReference>
<proteinExistence type="predicted"/>
<dbReference type="EMBL" id="BQFW01000015">
    <property type="protein sequence ID" value="GJJ78363.1"/>
    <property type="molecule type" value="Genomic_DNA"/>
</dbReference>
<dbReference type="GO" id="GO:0004674">
    <property type="term" value="F:protein serine/threonine kinase activity"/>
    <property type="evidence" value="ECO:0007669"/>
    <property type="project" value="UniProtKB-KW"/>
</dbReference>
<dbReference type="InterPro" id="IPR011009">
    <property type="entry name" value="Kinase-like_dom_sf"/>
</dbReference>
<dbReference type="Pfam" id="PF00069">
    <property type="entry name" value="Pkinase"/>
    <property type="match status" value="1"/>
</dbReference>
<dbReference type="InterPro" id="IPR000719">
    <property type="entry name" value="Prot_kinase_dom"/>
</dbReference>
<feature type="region of interest" description="Disordered" evidence="6">
    <location>
        <begin position="137"/>
        <end position="188"/>
    </location>
</feature>
<keyword evidence="2" id="KW-0808">Transferase</keyword>
<dbReference type="PROSITE" id="PS00108">
    <property type="entry name" value="PROTEIN_KINASE_ST"/>
    <property type="match status" value="1"/>
</dbReference>